<feature type="compositionally biased region" description="Basic and acidic residues" evidence="2">
    <location>
        <begin position="22"/>
        <end position="40"/>
    </location>
</feature>
<dbReference type="PROSITE" id="PS50994">
    <property type="entry name" value="INTEGRASE"/>
    <property type="match status" value="1"/>
</dbReference>
<accession>A0A699KLS6</accession>
<feature type="non-terminal residue" evidence="5">
    <location>
        <position position="1"/>
    </location>
</feature>
<sequence>DGFKEPEFKGYGPRDSKHHYQKSNESKENSNDSFVKEQVSKDTSSFVESPLNVDKETAFSVDKKTEFVKPKNYDKPVRKSVRYAKIYRLQSPRGNQRNWNGQKSNQLGSDFVMYNKACFICGSFGHLQINCTHHQRKRRVSGNNYNMVDYNYYAKTTHPNAQRNMTPRAVLMKISLRPFNNVRPFYTAHPKPTVYSARPMTHFSKQAQSTVHGPFYKQTTLTNRYFHQKANTARPRVVNTARPYIAPGKPQKDDKGFINSGCSRHMTGNIDYLLDFKKFDRGYVTFRGGAHGGRISGKEIENLVDKKVEIIRCDNGTKFKNKVMDDFCKEKGIKREYSVARTPRQNGVAERRNRTPISKDNRSNPPK</sequence>
<feature type="domain" description="CCHC-type" evidence="3">
    <location>
        <begin position="118"/>
        <end position="131"/>
    </location>
</feature>
<protein>
    <submittedName>
        <fullName evidence="5">Putative ribonuclease H-like domain-containing protein</fullName>
    </submittedName>
</protein>
<dbReference type="AlphaFoldDB" id="A0A699KLS6"/>
<dbReference type="GO" id="GO:0008270">
    <property type="term" value="F:zinc ion binding"/>
    <property type="evidence" value="ECO:0007669"/>
    <property type="project" value="UniProtKB-KW"/>
</dbReference>
<evidence type="ECO:0000256" key="2">
    <source>
        <dbReference type="SAM" id="MobiDB-lite"/>
    </source>
</evidence>
<feature type="region of interest" description="Disordered" evidence="2">
    <location>
        <begin position="338"/>
        <end position="367"/>
    </location>
</feature>
<dbReference type="PANTHER" id="PTHR42648:SF32">
    <property type="entry name" value="RIBONUCLEASE H-LIKE DOMAIN, GAG-PRE-INTEGRASE DOMAIN PROTEIN-RELATED"/>
    <property type="match status" value="1"/>
</dbReference>
<feature type="domain" description="Integrase catalytic" evidence="4">
    <location>
        <begin position="309"/>
        <end position="355"/>
    </location>
</feature>
<dbReference type="GO" id="GO:0015074">
    <property type="term" value="P:DNA integration"/>
    <property type="evidence" value="ECO:0007669"/>
    <property type="project" value="InterPro"/>
</dbReference>
<comment type="caution">
    <text evidence="5">The sequence shown here is derived from an EMBL/GenBank/DDBJ whole genome shotgun (WGS) entry which is preliminary data.</text>
</comment>
<proteinExistence type="predicted"/>
<reference evidence="5" key="1">
    <citation type="journal article" date="2019" name="Sci. Rep.">
        <title>Draft genome of Tanacetum cinerariifolium, the natural source of mosquito coil.</title>
        <authorList>
            <person name="Yamashiro T."/>
            <person name="Shiraishi A."/>
            <person name="Satake H."/>
            <person name="Nakayama K."/>
        </authorList>
    </citation>
    <scope>NUCLEOTIDE SEQUENCE</scope>
</reference>
<gene>
    <name evidence="5" type="ORF">Tci_668245</name>
</gene>
<dbReference type="EMBL" id="BKCJ010522970">
    <property type="protein sequence ID" value="GFA96273.1"/>
    <property type="molecule type" value="Genomic_DNA"/>
</dbReference>
<evidence type="ECO:0000313" key="5">
    <source>
        <dbReference type="EMBL" id="GFA96273.1"/>
    </source>
</evidence>
<evidence type="ECO:0000259" key="4">
    <source>
        <dbReference type="PROSITE" id="PS50994"/>
    </source>
</evidence>
<dbReference type="SUPFAM" id="SSF53098">
    <property type="entry name" value="Ribonuclease H-like"/>
    <property type="match status" value="1"/>
</dbReference>
<dbReference type="InterPro" id="IPR012337">
    <property type="entry name" value="RNaseH-like_sf"/>
</dbReference>
<feature type="region of interest" description="Disordered" evidence="2">
    <location>
        <begin position="1"/>
        <end position="48"/>
    </location>
</feature>
<feature type="compositionally biased region" description="Basic and acidic residues" evidence="2">
    <location>
        <begin position="1"/>
        <end position="15"/>
    </location>
</feature>
<dbReference type="PROSITE" id="PS50158">
    <property type="entry name" value="ZF_CCHC"/>
    <property type="match status" value="1"/>
</dbReference>
<evidence type="ECO:0000256" key="1">
    <source>
        <dbReference type="PROSITE-ProRule" id="PRU00047"/>
    </source>
</evidence>
<feature type="compositionally biased region" description="Basic and acidic residues" evidence="2">
    <location>
        <begin position="349"/>
        <end position="367"/>
    </location>
</feature>
<dbReference type="Gene3D" id="3.30.420.10">
    <property type="entry name" value="Ribonuclease H-like superfamily/Ribonuclease H"/>
    <property type="match status" value="1"/>
</dbReference>
<dbReference type="InterPro" id="IPR036397">
    <property type="entry name" value="RNaseH_sf"/>
</dbReference>
<keyword evidence="1" id="KW-0863">Zinc-finger</keyword>
<dbReference type="InterPro" id="IPR001584">
    <property type="entry name" value="Integrase_cat-core"/>
</dbReference>
<keyword evidence="1" id="KW-0479">Metal-binding</keyword>
<dbReference type="PANTHER" id="PTHR42648">
    <property type="entry name" value="TRANSPOSASE, PUTATIVE-RELATED"/>
    <property type="match status" value="1"/>
</dbReference>
<evidence type="ECO:0000259" key="3">
    <source>
        <dbReference type="PROSITE" id="PS50158"/>
    </source>
</evidence>
<keyword evidence="1" id="KW-0862">Zinc</keyword>
<dbReference type="InterPro" id="IPR039537">
    <property type="entry name" value="Retrotran_Ty1/copia-like"/>
</dbReference>
<organism evidence="5">
    <name type="scientific">Tanacetum cinerariifolium</name>
    <name type="common">Dalmatian daisy</name>
    <name type="synonym">Chrysanthemum cinerariifolium</name>
    <dbReference type="NCBI Taxonomy" id="118510"/>
    <lineage>
        <taxon>Eukaryota</taxon>
        <taxon>Viridiplantae</taxon>
        <taxon>Streptophyta</taxon>
        <taxon>Embryophyta</taxon>
        <taxon>Tracheophyta</taxon>
        <taxon>Spermatophyta</taxon>
        <taxon>Magnoliopsida</taxon>
        <taxon>eudicotyledons</taxon>
        <taxon>Gunneridae</taxon>
        <taxon>Pentapetalae</taxon>
        <taxon>asterids</taxon>
        <taxon>campanulids</taxon>
        <taxon>Asterales</taxon>
        <taxon>Asteraceae</taxon>
        <taxon>Asteroideae</taxon>
        <taxon>Anthemideae</taxon>
        <taxon>Anthemidinae</taxon>
        <taxon>Tanacetum</taxon>
    </lineage>
</organism>
<dbReference type="InterPro" id="IPR001878">
    <property type="entry name" value="Znf_CCHC"/>
</dbReference>
<dbReference type="GO" id="GO:0003676">
    <property type="term" value="F:nucleic acid binding"/>
    <property type="evidence" value="ECO:0007669"/>
    <property type="project" value="InterPro"/>
</dbReference>
<name>A0A699KLS6_TANCI</name>